<dbReference type="GeneID" id="136806932"/>
<evidence type="ECO:0000313" key="2">
    <source>
        <dbReference type="EnsemblMetazoa" id="CLYHEMP012547.1"/>
    </source>
</evidence>
<name>A0A7M5VFF2_9CNID</name>
<accession>A0A7M5VFF2</accession>
<feature type="compositionally biased region" description="Acidic residues" evidence="1">
    <location>
        <begin position="91"/>
        <end position="109"/>
    </location>
</feature>
<protein>
    <submittedName>
        <fullName evidence="2">Uncharacterized protein</fullName>
    </submittedName>
</protein>
<dbReference type="AlphaFoldDB" id="A0A7M5VFF2"/>
<dbReference type="Proteomes" id="UP000594262">
    <property type="component" value="Unplaced"/>
</dbReference>
<dbReference type="OrthoDB" id="10430791at2759"/>
<keyword evidence="3" id="KW-1185">Reference proteome</keyword>
<dbReference type="RefSeq" id="XP_066919603.1">
    <property type="nucleotide sequence ID" value="XM_067063502.1"/>
</dbReference>
<feature type="region of interest" description="Disordered" evidence="1">
    <location>
        <begin position="88"/>
        <end position="109"/>
    </location>
</feature>
<sequence length="109" mass="12804">MIKTIVWWTCGGAFAALYANKVQGLHFLYKPRRIVLVTLLGLAVGYKVHEFERDLPQLMVEARREHVFAPKSREMLLTYQAMVRRNQEQVTEGDFEVTEEEEEEDEDEE</sequence>
<evidence type="ECO:0000256" key="1">
    <source>
        <dbReference type="SAM" id="MobiDB-lite"/>
    </source>
</evidence>
<evidence type="ECO:0000313" key="3">
    <source>
        <dbReference type="Proteomes" id="UP000594262"/>
    </source>
</evidence>
<organism evidence="2 3">
    <name type="scientific">Clytia hemisphaerica</name>
    <dbReference type="NCBI Taxonomy" id="252671"/>
    <lineage>
        <taxon>Eukaryota</taxon>
        <taxon>Metazoa</taxon>
        <taxon>Cnidaria</taxon>
        <taxon>Hydrozoa</taxon>
        <taxon>Hydroidolina</taxon>
        <taxon>Leptothecata</taxon>
        <taxon>Obeliida</taxon>
        <taxon>Clytiidae</taxon>
        <taxon>Clytia</taxon>
    </lineage>
</organism>
<proteinExistence type="predicted"/>
<dbReference type="EnsemblMetazoa" id="CLYHEMT012547.1">
    <property type="protein sequence ID" value="CLYHEMP012547.1"/>
    <property type="gene ID" value="CLYHEMG012547"/>
</dbReference>
<reference evidence="2" key="1">
    <citation type="submission" date="2021-01" db="UniProtKB">
        <authorList>
            <consortium name="EnsemblMetazoa"/>
        </authorList>
    </citation>
    <scope>IDENTIFICATION</scope>
</reference>